<dbReference type="EMBL" id="KN834766">
    <property type="protein sequence ID" value="KIK62776.1"/>
    <property type="molecule type" value="Genomic_DNA"/>
</dbReference>
<keyword evidence="3" id="KW-1185">Reference proteome</keyword>
<name>A0A0D0C3Q1_9AGAR</name>
<reference evidence="2 3" key="1">
    <citation type="submission" date="2014-04" db="EMBL/GenBank/DDBJ databases">
        <title>Evolutionary Origins and Diversification of the Mycorrhizal Mutualists.</title>
        <authorList>
            <consortium name="DOE Joint Genome Institute"/>
            <consortium name="Mycorrhizal Genomics Consortium"/>
            <person name="Kohler A."/>
            <person name="Kuo A."/>
            <person name="Nagy L.G."/>
            <person name="Floudas D."/>
            <person name="Copeland A."/>
            <person name="Barry K.W."/>
            <person name="Cichocki N."/>
            <person name="Veneault-Fourrey C."/>
            <person name="LaButti K."/>
            <person name="Lindquist E.A."/>
            <person name="Lipzen A."/>
            <person name="Lundell T."/>
            <person name="Morin E."/>
            <person name="Murat C."/>
            <person name="Riley R."/>
            <person name="Ohm R."/>
            <person name="Sun H."/>
            <person name="Tunlid A."/>
            <person name="Henrissat B."/>
            <person name="Grigoriev I.V."/>
            <person name="Hibbett D.S."/>
            <person name="Martin F."/>
        </authorList>
    </citation>
    <scope>NUCLEOTIDE SEQUENCE [LARGE SCALE GENOMIC DNA]</scope>
    <source>
        <strain evidence="2 3">FD-317 M1</strain>
    </source>
</reference>
<accession>A0A0D0C3Q1</accession>
<organism evidence="2 3">
    <name type="scientific">Collybiopsis luxurians FD-317 M1</name>
    <dbReference type="NCBI Taxonomy" id="944289"/>
    <lineage>
        <taxon>Eukaryota</taxon>
        <taxon>Fungi</taxon>
        <taxon>Dikarya</taxon>
        <taxon>Basidiomycota</taxon>
        <taxon>Agaricomycotina</taxon>
        <taxon>Agaricomycetes</taxon>
        <taxon>Agaricomycetidae</taxon>
        <taxon>Agaricales</taxon>
        <taxon>Marasmiineae</taxon>
        <taxon>Omphalotaceae</taxon>
        <taxon>Collybiopsis</taxon>
        <taxon>Collybiopsis luxurians</taxon>
    </lineage>
</organism>
<dbReference type="Proteomes" id="UP000053593">
    <property type="component" value="Unassembled WGS sequence"/>
</dbReference>
<evidence type="ECO:0000313" key="2">
    <source>
        <dbReference type="EMBL" id="KIK62776.1"/>
    </source>
</evidence>
<gene>
    <name evidence="2" type="ORF">GYMLUDRAFT_490587</name>
</gene>
<sequence>MDCPRRIRIWMFVKSKLAGYPLSFPSTQRSARHRPFTLTKAMSLLQEALEKLGTKRKVKKDSDIEMTAKLLSSPTFLKLLSPNYEEMLALLITEKSPLGGVDCYVQEKFGTFFDGLPQFCDQMDKRFVQCSMPGQEPLEIDKAAGGGVSPRNEGTE</sequence>
<evidence type="ECO:0000313" key="3">
    <source>
        <dbReference type="Proteomes" id="UP000053593"/>
    </source>
</evidence>
<feature type="region of interest" description="Disordered" evidence="1">
    <location>
        <begin position="137"/>
        <end position="156"/>
    </location>
</feature>
<evidence type="ECO:0000256" key="1">
    <source>
        <dbReference type="SAM" id="MobiDB-lite"/>
    </source>
</evidence>
<dbReference type="HOGENOM" id="CLU_1686791_0_0_1"/>
<proteinExistence type="predicted"/>
<dbReference type="AlphaFoldDB" id="A0A0D0C3Q1"/>
<protein>
    <submittedName>
        <fullName evidence="2">Uncharacterized protein</fullName>
    </submittedName>
</protein>